<reference evidence="2 3" key="1">
    <citation type="journal article" date="2018" name="Nat. Biotechnol.">
        <title>A standardized bacterial taxonomy based on genome phylogeny substantially revises the tree of life.</title>
        <authorList>
            <person name="Parks D.H."/>
            <person name="Chuvochina M."/>
            <person name="Waite D.W."/>
            <person name="Rinke C."/>
            <person name="Skarshewski A."/>
            <person name="Chaumeil P.A."/>
            <person name="Hugenholtz P."/>
        </authorList>
    </citation>
    <scope>NUCLEOTIDE SEQUENCE [LARGE SCALE GENOMIC DNA]</scope>
    <source>
        <strain evidence="2">UBA9049</strain>
    </source>
</reference>
<accession>A0A3B8W9W8</accession>
<evidence type="ECO:0000313" key="3">
    <source>
        <dbReference type="Proteomes" id="UP000261325"/>
    </source>
</evidence>
<gene>
    <name evidence="2" type="ORF">DCF82_02520</name>
</gene>
<proteinExistence type="predicted"/>
<evidence type="ECO:0000313" key="2">
    <source>
        <dbReference type="EMBL" id="HAC26689.1"/>
    </source>
</evidence>
<sequence length="65" mass="6875">MAKNDPGTGAGVDASKVEQVLQTETGGRALTGPAAVILFIVPVCWSLFQLWIASPLPFILNFGIF</sequence>
<name>A0A3B8W9W8_MARNT</name>
<organism evidence="2 3">
    <name type="scientific">Marinobacter nauticus</name>
    <name type="common">Marinobacter hydrocarbonoclasticus</name>
    <name type="synonym">Marinobacter aquaeolei</name>
    <dbReference type="NCBI Taxonomy" id="2743"/>
    <lineage>
        <taxon>Bacteria</taxon>
        <taxon>Pseudomonadati</taxon>
        <taxon>Pseudomonadota</taxon>
        <taxon>Gammaproteobacteria</taxon>
        <taxon>Pseudomonadales</taxon>
        <taxon>Marinobacteraceae</taxon>
        <taxon>Marinobacter</taxon>
    </lineage>
</organism>
<protein>
    <submittedName>
        <fullName evidence="2">Uncharacterized protein</fullName>
    </submittedName>
</protein>
<comment type="caution">
    <text evidence="2">The sequence shown here is derived from an EMBL/GenBank/DDBJ whole genome shotgun (WGS) entry which is preliminary data.</text>
</comment>
<keyword evidence="1" id="KW-1133">Transmembrane helix</keyword>
<dbReference type="AlphaFoldDB" id="A0A3B8W9W8"/>
<evidence type="ECO:0000256" key="1">
    <source>
        <dbReference type="SAM" id="Phobius"/>
    </source>
</evidence>
<dbReference type="EMBL" id="DLYI01000028">
    <property type="protein sequence ID" value="HAC26689.1"/>
    <property type="molecule type" value="Genomic_DNA"/>
</dbReference>
<dbReference type="Proteomes" id="UP000261325">
    <property type="component" value="Unassembled WGS sequence"/>
</dbReference>
<feature type="transmembrane region" description="Helical" evidence="1">
    <location>
        <begin position="34"/>
        <end position="60"/>
    </location>
</feature>
<keyword evidence="1" id="KW-0812">Transmembrane</keyword>
<feature type="non-terminal residue" evidence="2">
    <location>
        <position position="65"/>
    </location>
</feature>
<keyword evidence="1" id="KW-0472">Membrane</keyword>